<protein>
    <submittedName>
        <fullName evidence="6">Lrp/AsnC family transcriptional regulator</fullName>
    </submittedName>
</protein>
<keyword evidence="1" id="KW-0805">Transcription regulation</keyword>
<evidence type="ECO:0000256" key="2">
    <source>
        <dbReference type="ARBA" id="ARBA00023125"/>
    </source>
</evidence>
<dbReference type="SUPFAM" id="SSF46785">
    <property type="entry name" value="Winged helix' DNA-binding domain"/>
    <property type="match status" value="1"/>
</dbReference>
<keyword evidence="3" id="KW-0804">Transcription</keyword>
<evidence type="ECO:0000313" key="7">
    <source>
        <dbReference type="Proteomes" id="UP001597542"/>
    </source>
</evidence>
<evidence type="ECO:0000256" key="3">
    <source>
        <dbReference type="ARBA" id="ARBA00023163"/>
    </source>
</evidence>
<keyword evidence="2" id="KW-0238">DNA-binding</keyword>
<feature type="domain" description="HTH asnC-type" evidence="5">
    <location>
        <begin position="4"/>
        <end position="42"/>
    </location>
</feature>
<sequence length="340" mass="37250">MLSEDDLKLVDALQARPRAPWSSVAKAAGMSAVTSARRWQRLTERGEAWISAYRGGELRGRIVLCFVEIRCAPGRALTVAQTLAADSRVTSVEYTAGQCDLLVHVVTRSLPDLADYLTHQLSALPDAVSSRTHVLTRLFCEGSTWRVRAIPASRREALAMPSTRRVPPVTRFDSLDHALLQVLSENGRAPAPEIAARVGTGETTVRRRLAMLLDSGTLILRCEIARSLSPAPVTAMLWIRIPPDRLEATARSLAALPETRMCAAVSGEANVLLIAWLTSQQQIAGLEHMLAARFPRLSVLDRTITLRQVKLMGRLLDEEGRAIGQVPLLATQFPTRAESE</sequence>
<dbReference type="InterPro" id="IPR036390">
    <property type="entry name" value="WH_DNA-bd_sf"/>
</dbReference>
<dbReference type="Pfam" id="PF01037">
    <property type="entry name" value="AsnC_trans_reg"/>
    <property type="match status" value="1"/>
</dbReference>
<reference evidence="7" key="1">
    <citation type="journal article" date="2019" name="Int. J. Syst. Evol. Microbiol.">
        <title>The Global Catalogue of Microorganisms (GCM) 10K type strain sequencing project: providing services to taxonomists for standard genome sequencing and annotation.</title>
        <authorList>
            <consortium name="The Broad Institute Genomics Platform"/>
            <consortium name="The Broad Institute Genome Sequencing Center for Infectious Disease"/>
            <person name="Wu L."/>
            <person name="Ma J."/>
        </authorList>
    </citation>
    <scope>NUCLEOTIDE SEQUENCE [LARGE SCALE GENOMIC DNA]</scope>
    <source>
        <strain evidence="7">CGMCC 4.7638</strain>
    </source>
</reference>
<dbReference type="SMART" id="SM00344">
    <property type="entry name" value="HTH_ASNC"/>
    <property type="match status" value="2"/>
</dbReference>
<evidence type="ECO:0000313" key="6">
    <source>
        <dbReference type="EMBL" id="MFD2480265.1"/>
    </source>
</evidence>
<dbReference type="PANTHER" id="PTHR30154">
    <property type="entry name" value="LEUCINE-RESPONSIVE REGULATORY PROTEIN"/>
    <property type="match status" value="1"/>
</dbReference>
<evidence type="ECO:0000256" key="1">
    <source>
        <dbReference type="ARBA" id="ARBA00023015"/>
    </source>
</evidence>
<dbReference type="InterPro" id="IPR011008">
    <property type="entry name" value="Dimeric_a/b-barrel"/>
</dbReference>
<feature type="domain" description="Transcription regulator AsnC/Lrp ligand binding" evidence="4">
    <location>
        <begin position="67"/>
        <end position="135"/>
    </location>
</feature>
<name>A0ABW5HVG6_9PSEU</name>
<dbReference type="RefSeq" id="WP_344287446.1">
    <property type="nucleotide sequence ID" value="NZ_BAAAHV010000028.1"/>
</dbReference>
<gene>
    <name evidence="6" type="ORF">ACFSUT_08275</name>
</gene>
<dbReference type="InterPro" id="IPR019887">
    <property type="entry name" value="Tscrpt_reg_AsnC/Lrp_C"/>
</dbReference>
<organism evidence="6 7">
    <name type="scientific">Amycolatopsis albidoflavus</name>
    <dbReference type="NCBI Taxonomy" id="102226"/>
    <lineage>
        <taxon>Bacteria</taxon>
        <taxon>Bacillati</taxon>
        <taxon>Actinomycetota</taxon>
        <taxon>Actinomycetes</taxon>
        <taxon>Pseudonocardiales</taxon>
        <taxon>Pseudonocardiaceae</taxon>
        <taxon>Amycolatopsis</taxon>
    </lineage>
</organism>
<dbReference type="EMBL" id="JBHUKQ010000008">
    <property type="protein sequence ID" value="MFD2480265.1"/>
    <property type="molecule type" value="Genomic_DNA"/>
</dbReference>
<dbReference type="InterPro" id="IPR019888">
    <property type="entry name" value="Tscrpt_reg_AsnC-like"/>
</dbReference>
<comment type="caution">
    <text evidence="6">The sequence shown here is derived from an EMBL/GenBank/DDBJ whole genome shotgun (WGS) entry which is preliminary data.</text>
</comment>
<dbReference type="Pfam" id="PF13404">
    <property type="entry name" value="HTH_AsnC-type"/>
    <property type="match status" value="2"/>
</dbReference>
<dbReference type="SUPFAM" id="SSF54909">
    <property type="entry name" value="Dimeric alpha+beta barrel"/>
    <property type="match status" value="2"/>
</dbReference>
<dbReference type="PANTHER" id="PTHR30154:SF34">
    <property type="entry name" value="TRANSCRIPTIONAL REGULATOR AZLB"/>
    <property type="match status" value="1"/>
</dbReference>
<dbReference type="PRINTS" id="PR00033">
    <property type="entry name" value="HTHASNC"/>
</dbReference>
<proteinExistence type="predicted"/>
<keyword evidence="7" id="KW-1185">Reference proteome</keyword>
<dbReference type="Proteomes" id="UP001597542">
    <property type="component" value="Unassembled WGS sequence"/>
</dbReference>
<dbReference type="InterPro" id="IPR000485">
    <property type="entry name" value="AsnC-type_HTH_dom"/>
</dbReference>
<dbReference type="Gene3D" id="1.10.10.10">
    <property type="entry name" value="Winged helix-like DNA-binding domain superfamily/Winged helix DNA-binding domain"/>
    <property type="match status" value="2"/>
</dbReference>
<evidence type="ECO:0000259" key="4">
    <source>
        <dbReference type="Pfam" id="PF01037"/>
    </source>
</evidence>
<dbReference type="Gene3D" id="3.30.70.920">
    <property type="match status" value="2"/>
</dbReference>
<evidence type="ECO:0000259" key="5">
    <source>
        <dbReference type="Pfam" id="PF13404"/>
    </source>
</evidence>
<accession>A0ABW5HVG6</accession>
<dbReference type="InterPro" id="IPR036388">
    <property type="entry name" value="WH-like_DNA-bd_sf"/>
</dbReference>
<feature type="domain" description="HTH asnC-type" evidence="5">
    <location>
        <begin position="173"/>
        <end position="211"/>
    </location>
</feature>